<feature type="compositionally biased region" description="Basic and acidic residues" evidence="1">
    <location>
        <begin position="876"/>
        <end position="897"/>
    </location>
</feature>
<dbReference type="GO" id="GO:0007623">
    <property type="term" value="P:circadian rhythm"/>
    <property type="evidence" value="ECO:0007669"/>
    <property type="project" value="InterPro"/>
</dbReference>
<feature type="region of interest" description="Disordered" evidence="1">
    <location>
        <begin position="807"/>
        <end position="828"/>
    </location>
</feature>
<accession>A0A9N9VR13</accession>
<dbReference type="InterPro" id="IPR018554">
    <property type="entry name" value="FRQ"/>
</dbReference>
<dbReference type="GO" id="GO:0005737">
    <property type="term" value="C:cytoplasm"/>
    <property type="evidence" value="ECO:0007669"/>
    <property type="project" value="InterPro"/>
</dbReference>
<dbReference type="OrthoDB" id="2536795at2759"/>
<evidence type="ECO:0000256" key="1">
    <source>
        <dbReference type="SAM" id="MobiDB-lite"/>
    </source>
</evidence>
<evidence type="ECO:0000313" key="2">
    <source>
        <dbReference type="EMBL" id="CAH0026278.1"/>
    </source>
</evidence>
<dbReference type="Pfam" id="PF09421">
    <property type="entry name" value="FRQ"/>
    <property type="match status" value="1"/>
</dbReference>
<feature type="compositionally biased region" description="Basic and acidic residues" evidence="1">
    <location>
        <begin position="430"/>
        <end position="441"/>
    </location>
</feature>
<name>A0A9N9VR13_9HYPO</name>
<reference evidence="2" key="1">
    <citation type="submission" date="2021-10" db="EMBL/GenBank/DDBJ databases">
        <authorList>
            <person name="Piombo E."/>
        </authorList>
    </citation>
    <scope>NUCLEOTIDE SEQUENCE</scope>
</reference>
<feature type="compositionally biased region" description="Low complexity" evidence="1">
    <location>
        <begin position="809"/>
        <end position="827"/>
    </location>
</feature>
<evidence type="ECO:0000313" key="3">
    <source>
        <dbReference type="Proteomes" id="UP000696573"/>
    </source>
</evidence>
<sequence length="982" mass="105613">MPDPQKKSQGTQPPSTLSAPHGHPLPRRSSPANSITLQHHRATRDASLRASAGSVPPGGTDTASSPRRESSGDSHNTSSSDPNKWFDHSNKNPTANYESHAMDVDPPFFQKESDSSNEEKSFQPLHLDAPQFAGPQSSSADEYRSVIDDLTVEIQRLKDQLRRYKQKGPDTLRKDKLFEIKFHGLPRNKKRELEATLRDFAASLEGSPNGSSSKREKTSKHTSRNNMYSASGSMSKHASSSTGSHARPADSAYASMSTGANSSGTSLARPSMSSRAKSSEQKVESYLRDIPEGLYPRHVLMTDKERKKLVVRRLEQLFTGKISGRRFRRNQNNGPPQAGNTTLLAVAPDEQHRPVVNQPPSLVNPELAREARILPPELQPSSAKKSRSRDNGSASNSNGDQTESGGNGNSSGSGHANTSPTGPPPAPDQRPTRLTDLDPDRTQVPSENMDYIKHLGLVPPGLLSEPSEDVHPDAEGWVYLNLLCNLAQLHIINVTPAFVRQAVSEKSTKFQLSPDGRKIRWRGGSEGTKFSSDSSGENSANNSMDIDTDSLDTSHKRQKTGHSTGTGDDVQSGSSSKRLSNFGLQYSSSASFHYKPIFVHQNSSNGQLSMDETLSSTGPVDDSNVDDSRWGQSGSGMSNRRKRRQDGAIIYYSGAPFCTDLSGDPGDLSPTAYMLSSNQDTSGGTRPITHRSQSGSSLPYRPLSDLKGRLSGSSLAMDIDNEDSMPGLATDLSDDASEIDLDLEWSADQQYLEVHTLEPCGLGGVLPEDHFMVVVTTKRPKGETTSSAATGKGMRDDEITEGIIGRLASMSTSSPGPLSSLSGEPTGRPIKIEYVSGRIKRLAPVRLPPPAIFFPPFSTDSSADDDDEPVSFSFDDDAKSSSEELASRKANVHHSDDYPDGVDLSSGDEDGEEPENEPDTLGMYDSVGRGNGPRRAGRRKKGSNSAGIPLAHEPSKDSAAEGSRVGGSSAATANSSTGEMSS</sequence>
<feature type="region of interest" description="Disordered" evidence="1">
    <location>
        <begin position="608"/>
        <end position="642"/>
    </location>
</feature>
<feature type="compositionally biased region" description="Polar residues" evidence="1">
    <location>
        <begin position="561"/>
        <end position="577"/>
    </location>
</feature>
<feature type="compositionally biased region" description="Acidic residues" evidence="1">
    <location>
        <begin position="906"/>
        <end position="918"/>
    </location>
</feature>
<protein>
    <recommendedName>
        <fullName evidence="4">Frequency clock protein</fullName>
    </recommendedName>
</protein>
<dbReference type="EMBL" id="CABFNQ020000719">
    <property type="protein sequence ID" value="CAH0026278.1"/>
    <property type="molecule type" value="Genomic_DNA"/>
</dbReference>
<feature type="compositionally biased region" description="Polar residues" evidence="1">
    <location>
        <begin position="528"/>
        <end position="545"/>
    </location>
</feature>
<feature type="compositionally biased region" description="Basic and acidic residues" evidence="1">
    <location>
        <begin position="111"/>
        <end position="121"/>
    </location>
</feature>
<feature type="compositionally biased region" description="Polar residues" evidence="1">
    <location>
        <begin position="608"/>
        <end position="618"/>
    </location>
</feature>
<feature type="compositionally biased region" description="Polar residues" evidence="1">
    <location>
        <begin position="254"/>
        <end position="276"/>
    </location>
</feature>
<keyword evidence="3" id="KW-1185">Reference proteome</keyword>
<feature type="region of interest" description="Disordered" evidence="1">
    <location>
        <begin position="678"/>
        <end position="705"/>
    </location>
</feature>
<feature type="compositionally biased region" description="Polar residues" evidence="1">
    <location>
        <begin position="7"/>
        <end position="18"/>
    </location>
</feature>
<proteinExistence type="predicted"/>
<dbReference type="Proteomes" id="UP000696573">
    <property type="component" value="Unassembled WGS sequence"/>
</dbReference>
<comment type="caution">
    <text evidence="2">The sequence shown here is derived from an EMBL/GenBank/DDBJ whole genome shotgun (WGS) entry which is preliminary data.</text>
</comment>
<organism evidence="2 3">
    <name type="scientific">Clonostachys rhizophaga</name>
    <dbReference type="NCBI Taxonomy" id="160324"/>
    <lineage>
        <taxon>Eukaryota</taxon>
        <taxon>Fungi</taxon>
        <taxon>Dikarya</taxon>
        <taxon>Ascomycota</taxon>
        <taxon>Pezizomycotina</taxon>
        <taxon>Sordariomycetes</taxon>
        <taxon>Hypocreomycetidae</taxon>
        <taxon>Hypocreales</taxon>
        <taxon>Bionectriaceae</taxon>
        <taxon>Clonostachys</taxon>
    </lineage>
</organism>
<dbReference type="GO" id="GO:0006355">
    <property type="term" value="P:regulation of DNA-templated transcription"/>
    <property type="evidence" value="ECO:0007669"/>
    <property type="project" value="InterPro"/>
</dbReference>
<feature type="compositionally biased region" description="Low complexity" evidence="1">
    <location>
        <begin position="229"/>
        <end position="246"/>
    </location>
</feature>
<feature type="region of interest" description="Disordered" evidence="1">
    <location>
        <begin position="1"/>
        <end position="144"/>
    </location>
</feature>
<evidence type="ECO:0008006" key="4">
    <source>
        <dbReference type="Google" id="ProtNLM"/>
    </source>
</evidence>
<feature type="region of interest" description="Disordered" evidence="1">
    <location>
        <begin position="202"/>
        <end position="291"/>
    </location>
</feature>
<feature type="region of interest" description="Disordered" evidence="1">
    <location>
        <begin position="374"/>
        <end position="445"/>
    </location>
</feature>
<feature type="compositionally biased region" description="Polar residues" evidence="1">
    <location>
        <begin position="678"/>
        <end position="697"/>
    </location>
</feature>
<dbReference type="AlphaFoldDB" id="A0A9N9VR13"/>
<dbReference type="GO" id="GO:0005634">
    <property type="term" value="C:nucleus"/>
    <property type="evidence" value="ECO:0007669"/>
    <property type="project" value="InterPro"/>
</dbReference>
<feature type="region of interest" description="Disordered" evidence="1">
    <location>
        <begin position="515"/>
        <end position="577"/>
    </location>
</feature>
<feature type="compositionally biased region" description="Polar residues" evidence="1">
    <location>
        <begin position="391"/>
        <end position="403"/>
    </location>
</feature>
<feature type="region of interest" description="Disordered" evidence="1">
    <location>
        <begin position="856"/>
        <end position="982"/>
    </location>
</feature>
<feature type="compositionally biased region" description="Basic and acidic residues" evidence="1">
    <location>
        <begin position="277"/>
        <end position="291"/>
    </location>
</feature>
<feature type="compositionally biased region" description="Low complexity" evidence="1">
    <location>
        <begin position="966"/>
        <end position="982"/>
    </location>
</feature>
<gene>
    <name evidence="2" type="ORF">CRHIZ90672A_00015047</name>
</gene>